<dbReference type="Proteomes" id="UP000092445">
    <property type="component" value="Unassembled WGS sequence"/>
</dbReference>
<name>A0A1A9ZDV7_GLOPL</name>
<organism evidence="1 2">
    <name type="scientific">Glossina pallidipes</name>
    <name type="common">Tsetse fly</name>
    <dbReference type="NCBI Taxonomy" id="7398"/>
    <lineage>
        <taxon>Eukaryota</taxon>
        <taxon>Metazoa</taxon>
        <taxon>Ecdysozoa</taxon>
        <taxon>Arthropoda</taxon>
        <taxon>Hexapoda</taxon>
        <taxon>Insecta</taxon>
        <taxon>Pterygota</taxon>
        <taxon>Neoptera</taxon>
        <taxon>Endopterygota</taxon>
        <taxon>Diptera</taxon>
        <taxon>Brachycera</taxon>
        <taxon>Muscomorpha</taxon>
        <taxon>Hippoboscoidea</taxon>
        <taxon>Glossinidae</taxon>
        <taxon>Glossina</taxon>
    </lineage>
</organism>
<keyword evidence="2" id="KW-1185">Reference proteome</keyword>
<dbReference type="EnsemblMetazoa" id="GPAI011689-RA">
    <property type="protein sequence ID" value="GPAI011689-PA"/>
    <property type="gene ID" value="GPAI011689"/>
</dbReference>
<evidence type="ECO:0000313" key="1">
    <source>
        <dbReference type="EnsemblMetazoa" id="GPAI011689-PA"/>
    </source>
</evidence>
<reference evidence="2" key="1">
    <citation type="submission" date="2014-03" db="EMBL/GenBank/DDBJ databases">
        <authorList>
            <person name="Aksoy S."/>
            <person name="Warren W."/>
            <person name="Wilson R.K."/>
        </authorList>
    </citation>
    <scope>NUCLEOTIDE SEQUENCE [LARGE SCALE GENOMIC DNA]</scope>
    <source>
        <strain evidence="2">IAEA</strain>
    </source>
</reference>
<protein>
    <submittedName>
        <fullName evidence="1">Uncharacterized protein</fullName>
    </submittedName>
</protein>
<evidence type="ECO:0000313" key="2">
    <source>
        <dbReference type="Proteomes" id="UP000092445"/>
    </source>
</evidence>
<dbReference type="AlphaFoldDB" id="A0A1A9ZDV7"/>
<dbReference type="VEuPathDB" id="VectorBase:GPAI011689"/>
<reference evidence="1" key="2">
    <citation type="submission" date="2020-05" db="UniProtKB">
        <authorList>
            <consortium name="EnsemblMetazoa"/>
        </authorList>
    </citation>
    <scope>IDENTIFICATION</scope>
    <source>
        <strain evidence="1">IAEA</strain>
    </source>
</reference>
<proteinExistence type="predicted"/>
<sequence length="106" mass="11936">MTISSHRRTIPGTSIRLIIKRACIHQLIESSLEGRVLYALGIYSKHCRDVNLFTKISHILGHAYTTYIIENIQLVQTLNVCYSEAIGPGQPLIILYVISPSITEKK</sequence>
<accession>A0A1A9ZDV7</accession>